<evidence type="ECO:0000256" key="1">
    <source>
        <dbReference type="SAM" id="Phobius"/>
    </source>
</evidence>
<keyword evidence="1" id="KW-0812">Transmembrane</keyword>
<gene>
    <name evidence="2" type="ORF">CIB84_004537</name>
</gene>
<comment type="caution">
    <text evidence="2">The sequence shown here is derived from an EMBL/GenBank/DDBJ whole genome shotgun (WGS) entry which is preliminary data.</text>
</comment>
<evidence type="ECO:0000313" key="2">
    <source>
        <dbReference type="EMBL" id="POI31712.1"/>
    </source>
</evidence>
<dbReference type="AlphaFoldDB" id="A0A2P4T5U2"/>
<keyword evidence="3" id="KW-1185">Reference proteome</keyword>
<protein>
    <submittedName>
        <fullName evidence="2">Uncharacterized protein</fullName>
    </submittedName>
</protein>
<dbReference type="EMBL" id="PPHD01007856">
    <property type="protein sequence ID" value="POI31712.1"/>
    <property type="molecule type" value="Genomic_DNA"/>
</dbReference>
<sequence length="191" mass="20699">MLLLEVVLPIVILIVLAGVFTVAYVAANMRQPREQSPPTEDSTVHTIYSQVQRVEVSEPHGVQHPKAVSSQLCGDELGAQSANKALQPGTVMLRGREKQQGGYHCSLSAPCTEAKAPLQPPGHRSPHLHHHLRCSHRRIPAPPQPSGKWKGVEVGLTPSTPIRAPRSPHFASQSANMEPMTVYASVMLPIS</sequence>
<keyword evidence="1" id="KW-1133">Transmembrane helix</keyword>
<accession>A0A2P4T5U2</accession>
<organism evidence="2 3">
    <name type="scientific">Bambusicola thoracicus</name>
    <name type="common">Chinese bamboo-partridge</name>
    <name type="synonym">Perdix thoracica</name>
    <dbReference type="NCBI Taxonomy" id="9083"/>
    <lineage>
        <taxon>Eukaryota</taxon>
        <taxon>Metazoa</taxon>
        <taxon>Chordata</taxon>
        <taxon>Craniata</taxon>
        <taxon>Vertebrata</taxon>
        <taxon>Euteleostomi</taxon>
        <taxon>Archelosauria</taxon>
        <taxon>Archosauria</taxon>
        <taxon>Dinosauria</taxon>
        <taxon>Saurischia</taxon>
        <taxon>Theropoda</taxon>
        <taxon>Coelurosauria</taxon>
        <taxon>Aves</taxon>
        <taxon>Neognathae</taxon>
        <taxon>Galloanserae</taxon>
        <taxon>Galliformes</taxon>
        <taxon>Phasianidae</taxon>
        <taxon>Perdicinae</taxon>
        <taxon>Bambusicola</taxon>
    </lineage>
</organism>
<feature type="transmembrane region" description="Helical" evidence="1">
    <location>
        <begin position="6"/>
        <end position="27"/>
    </location>
</feature>
<name>A0A2P4T5U2_BAMTH</name>
<keyword evidence="1" id="KW-0472">Membrane</keyword>
<reference evidence="2 3" key="1">
    <citation type="submission" date="2018-01" db="EMBL/GenBank/DDBJ databases">
        <title>Comparison of the Chinese Bamboo Partridge and Red Junglefowl genome sequences highlights the importance of demography in genome evolution.</title>
        <authorList>
            <person name="Tiley G.P."/>
            <person name="Kimball R.T."/>
            <person name="Braun E.L."/>
            <person name="Burleigh J.G."/>
        </authorList>
    </citation>
    <scope>NUCLEOTIDE SEQUENCE [LARGE SCALE GENOMIC DNA]</scope>
    <source>
        <strain evidence="2">RTK389</strain>
        <tissue evidence="2">Blood</tissue>
    </source>
</reference>
<dbReference type="Proteomes" id="UP000237246">
    <property type="component" value="Unassembled WGS sequence"/>
</dbReference>
<evidence type="ECO:0000313" key="3">
    <source>
        <dbReference type="Proteomes" id="UP000237246"/>
    </source>
</evidence>
<proteinExistence type="predicted"/>